<evidence type="ECO:0000313" key="1">
    <source>
        <dbReference type="EMBL" id="SUQ26115.1"/>
    </source>
</evidence>
<dbReference type="AlphaFoldDB" id="A0A380S8L9"/>
<sequence>MRIKTKKFTTLYGMVQFSQTSWQYGTLSDTLDILRYAPMSLSVGTNAVLYYTLPKTIESGEFIRYTIMAGFRKLSWTGIIGAVTPGKTSNVVEIAVRLGEGPFRGFTATHTFDSVKGMTTCFDNLTFQGCKDFAEDTFAIVMNSASLVYAMKAREMAREQIAIVEAKKKTQAFEALDQSATAG</sequence>
<proteinExistence type="predicted"/>
<evidence type="ECO:0000313" key="2">
    <source>
        <dbReference type="Proteomes" id="UP000255423"/>
    </source>
</evidence>
<organism evidence="1 2">
    <name type="scientific">Fibrobacter succinogenes</name>
    <name type="common">Bacteroides succinogenes</name>
    <dbReference type="NCBI Taxonomy" id="833"/>
    <lineage>
        <taxon>Bacteria</taxon>
        <taxon>Pseudomonadati</taxon>
        <taxon>Fibrobacterota</taxon>
        <taxon>Fibrobacteria</taxon>
        <taxon>Fibrobacterales</taxon>
        <taxon>Fibrobacteraceae</taxon>
        <taxon>Fibrobacter</taxon>
    </lineage>
</organism>
<reference evidence="1 2" key="1">
    <citation type="submission" date="2017-08" db="EMBL/GenBank/DDBJ databases">
        <authorList>
            <person name="de Groot N.N."/>
        </authorList>
    </citation>
    <scope>NUCLEOTIDE SEQUENCE [LARGE SCALE GENOMIC DNA]</scope>
    <source>
        <strain evidence="1 2">HM2</strain>
    </source>
</reference>
<dbReference type="EMBL" id="UHJL01000006">
    <property type="protein sequence ID" value="SUQ26115.1"/>
    <property type="molecule type" value="Genomic_DNA"/>
</dbReference>
<dbReference type="Proteomes" id="UP000255423">
    <property type="component" value="Unassembled WGS sequence"/>
</dbReference>
<accession>A0A380S8L9</accession>
<gene>
    <name evidence="1" type="ORF">SAMN05661053_2921</name>
</gene>
<name>A0A380S8L9_FIBSU</name>
<protein>
    <submittedName>
        <fullName evidence="1">Uncharacterized protein</fullName>
    </submittedName>
</protein>